<proteinExistence type="predicted"/>
<dbReference type="AlphaFoldDB" id="A0A5P2W8L4"/>
<sequence>MASSDERSVMRGAEQVRPSRVPSGQSPVVRSVSVSAAVVLVSAAIAAGTVACTSAERPGRAQAAASSAAAYASRAAASAAALASELPSPGQTKVFADASALQSAAASLATSHPSSVAVASSLKARASEFDASVSAEVEKGRASAQDRLKSVSGAGNAVGEVSVKGLPNSTSPGKRMALVTVKNRTGRTASYAVQIDFTDSSGKSVDTRFVSVPDVAPGKTITALAASTSAPDSAPKLAKAERY</sequence>
<dbReference type="KEGG" id="snq:CP978_30495"/>
<accession>A0A5P2W8L4</accession>
<dbReference type="OrthoDB" id="4330829at2"/>
<name>A0A5P2W8L4_9ACTN</name>
<feature type="region of interest" description="Disordered" evidence="1">
    <location>
        <begin position="1"/>
        <end position="27"/>
    </location>
</feature>
<evidence type="ECO:0000256" key="1">
    <source>
        <dbReference type="SAM" id="MobiDB-lite"/>
    </source>
</evidence>
<dbReference type="EMBL" id="CP023747">
    <property type="protein sequence ID" value="QEV42304.1"/>
    <property type="molecule type" value="Genomic_DNA"/>
</dbReference>
<reference evidence="2 3" key="1">
    <citation type="submission" date="2017-09" db="EMBL/GenBank/DDBJ databases">
        <title>Streptomyces genome completion.</title>
        <authorList>
            <person name="Lee N."/>
            <person name="Cho B.-K."/>
        </authorList>
    </citation>
    <scope>NUCLEOTIDE SEQUENCE [LARGE SCALE GENOMIC DNA]</scope>
    <source>
        <strain evidence="2 3">ATCC 14899</strain>
    </source>
</reference>
<evidence type="ECO:0000313" key="3">
    <source>
        <dbReference type="Proteomes" id="UP000325763"/>
    </source>
</evidence>
<protein>
    <submittedName>
        <fullName evidence="2">Uncharacterized protein</fullName>
    </submittedName>
</protein>
<feature type="compositionally biased region" description="Low complexity" evidence="1">
    <location>
        <begin position="16"/>
        <end position="27"/>
    </location>
</feature>
<dbReference type="Proteomes" id="UP000325763">
    <property type="component" value="Chromosome"/>
</dbReference>
<organism evidence="2 3">
    <name type="scientific">Streptomyces nodosus</name>
    <dbReference type="NCBI Taxonomy" id="40318"/>
    <lineage>
        <taxon>Bacteria</taxon>
        <taxon>Bacillati</taxon>
        <taxon>Actinomycetota</taxon>
        <taxon>Actinomycetes</taxon>
        <taxon>Kitasatosporales</taxon>
        <taxon>Streptomycetaceae</taxon>
        <taxon>Streptomyces</taxon>
    </lineage>
</organism>
<dbReference type="RefSeq" id="WP_052454391.1">
    <property type="nucleotide sequence ID" value="NZ_CP009313.1"/>
</dbReference>
<gene>
    <name evidence="2" type="ORF">CP978_30495</name>
</gene>
<evidence type="ECO:0000313" key="2">
    <source>
        <dbReference type="EMBL" id="QEV42304.1"/>
    </source>
</evidence>